<keyword evidence="5" id="KW-0521">NADP</keyword>
<keyword evidence="3" id="KW-0285">Flavoprotein</keyword>
<sequence>MSGADATVPAGPTTDVDVLIIGAGLSGIGAAHHIQTAFPHRTYTILEAREAVGGTWDLFRYPGVRSDSDMHTLGYRFRPWTRPDAIADGSSILQYIRDTAAEAGIDRHIRFGHRAERAAWSTKDARWTVKAAVRGGRTVLLTARFLYVCTGYYHYDAGHEPPFPGVERFTGTLVHPQRWPKDVDHTGRKVVVIGSGATAVTLVPALADRAAHVTMLQRSPTYVLASPARDPLARRLRRLLGPRRAYAVTRWKNIAVGTLVYRLSRRRPHLVRSMIRKATARRLPPGYDIDTHFNPRYEPWDQRLCLAPDGDLFTAIRRGRASVVTDRISEFTATGLRLASGTELAADLVVTATGLRLLAFGGLRLSVDGRDVDLPGTMAYKGLMLGGVPNFAFTIGYTNASWTLKADLVGEYVVRLLRHLDAHGYDQCVPVNDDPSVTERPLLDFRAGYVLRSVGAFPRAGSRAPWRLGMNYAHDVLTLRHGRIDDGTMRFTRRTDGGQDPADRAAEGTRTRQR</sequence>
<dbReference type="Gene3D" id="3.50.50.60">
    <property type="entry name" value="FAD/NAD(P)-binding domain"/>
    <property type="match status" value="3"/>
</dbReference>
<comment type="similarity">
    <text evidence="2">Belongs to the FAD-binding monooxygenase family.</text>
</comment>
<dbReference type="Proteomes" id="UP000603708">
    <property type="component" value="Unassembled WGS sequence"/>
</dbReference>
<evidence type="ECO:0000256" key="1">
    <source>
        <dbReference type="ARBA" id="ARBA00001974"/>
    </source>
</evidence>
<proteinExistence type="inferred from homology"/>
<protein>
    <submittedName>
        <fullName evidence="9">Flavin-binding monooxygenase</fullName>
    </submittedName>
</protein>
<dbReference type="FunFam" id="3.50.50.60:FF:000228">
    <property type="entry name" value="FAD-containing monooxygenase EthA"/>
    <property type="match status" value="1"/>
</dbReference>
<evidence type="ECO:0000256" key="4">
    <source>
        <dbReference type="ARBA" id="ARBA00022827"/>
    </source>
</evidence>
<dbReference type="Pfam" id="PF00743">
    <property type="entry name" value="FMO-like"/>
    <property type="match status" value="1"/>
</dbReference>
<evidence type="ECO:0000313" key="10">
    <source>
        <dbReference type="Proteomes" id="UP000603708"/>
    </source>
</evidence>
<evidence type="ECO:0000256" key="6">
    <source>
        <dbReference type="ARBA" id="ARBA00023002"/>
    </source>
</evidence>
<keyword evidence="10" id="KW-1185">Reference proteome</keyword>
<dbReference type="EMBL" id="BNCD01000016">
    <property type="protein sequence ID" value="GHH84720.1"/>
    <property type="molecule type" value="Genomic_DNA"/>
</dbReference>
<dbReference type="InterPro" id="IPR051820">
    <property type="entry name" value="FAD-binding_MO"/>
</dbReference>
<reference evidence="9" key="1">
    <citation type="journal article" date="2014" name="Int. J. Syst. Evol. Microbiol.">
        <title>Complete genome sequence of Corynebacterium casei LMG S-19264T (=DSM 44701T), isolated from a smear-ripened cheese.</title>
        <authorList>
            <consortium name="US DOE Joint Genome Institute (JGI-PGF)"/>
            <person name="Walter F."/>
            <person name="Albersmeier A."/>
            <person name="Kalinowski J."/>
            <person name="Ruckert C."/>
        </authorList>
    </citation>
    <scope>NUCLEOTIDE SEQUENCE</scope>
    <source>
        <strain evidence="9">JCM 5069</strain>
    </source>
</reference>
<name>A0A919GIT1_9ACTN</name>
<dbReference type="GO" id="GO:0004499">
    <property type="term" value="F:N,N-dimethylaniline monooxygenase activity"/>
    <property type="evidence" value="ECO:0007669"/>
    <property type="project" value="InterPro"/>
</dbReference>
<feature type="region of interest" description="Disordered" evidence="8">
    <location>
        <begin position="488"/>
        <end position="514"/>
    </location>
</feature>
<keyword evidence="4" id="KW-0274">FAD</keyword>
<dbReference type="PANTHER" id="PTHR43872">
    <property type="entry name" value="MONOOXYGENASE, PUTATIVE (AFU_ORTHOLOGUE AFUA_8G02570)-RELATED"/>
    <property type="match status" value="1"/>
</dbReference>
<organism evidence="9 10">
    <name type="scientific">Streptomyces sulfonofaciens</name>
    <dbReference type="NCBI Taxonomy" id="68272"/>
    <lineage>
        <taxon>Bacteria</taxon>
        <taxon>Bacillati</taxon>
        <taxon>Actinomycetota</taxon>
        <taxon>Actinomycetes</taxon>
        <taxon>Kitasatosporales</taxon>
        <taxon>Streptomycetaceae</taxon>
        <taxon>Streptomyces</taxon>
    </lineage>
</organism>
<dbReference type="AlphaFoldDB" id="A0A919GIT1"/>
<evidence type="ECO:0000256" key="7">
    <source>
        <dbReference type="ARBA" id="ARBA00023033"/>
    </source>
</evidence>
<evidence type="ECO:0000256" key="2">
    <source>
        <dbReference type="ARBA" id="ARBA00010139"/>
    </source>
</evidence>
<evidence type="ECO:0000256" key="8">
    <source>
        <dbReference type="SAM" id="MobiDB-lite"/>
    </source>
</evidence>
<dbReference type="InterPro" id="IPR036188">
    <property type="entry name" value="FAD/NAD-bd_sf"/>
</dbReference>
<evidence type="ECO:0000313" key="9">
    <source>
        <dbReference type="EMBL" id="GHH84720.1"/>
    </source>
</evidence>
<comment type="cofactor">
    <cofactor evidence="1">
        <name>FAD</name>
        <dbReference type="ChEBI" id="CHEBI:57692"/>
    </cofactor>
</comment>
<keyword evidence="6" id="KW-0560">Oxidoreductase</keyword>
<dbReference type="InterPro" id="IPR020946">
    <property type="entry name" value="Flavin_mOase-like"/>
</dbReference>
<dbReference type="RefSeq" id="WP_189935766.1">
    <property type="nucleotide sequence ID" value="NZ_BNCD01000016.1"/>
</dbReference>
<keyword evidence="7 9" id="KW-0503">Monooxygenase</keyword>
<dbReference type="GO" id="GO:0050661">
    <property type="term" value="F:NADP binding"/>
    <property type="evidence" value="ECO:0007669"/>
    <property type="project" value="InterPro"/>
</dbReference>
<comment type="caution">
    <text evidence="9">The sequence shown here is derived from an EMBL/GenBank/DDBJ whole genome shotgun (WGS) entry which is preliminary data.</text>
</comment>
<gene>
    <name evidence="9" type="ORF">GCM10018793_49970</name>
</gene>
<dbReference type="PRINTS" id="PR00411">
    <property type="entry name" value="PNDRDTASEI"/>
</dbReference>
<dbReference type="SUPFAM" id="SSF51905">
    <property type="entry name" value="FAD/NAD(P)-binding domain"/>
    <property type="match status" value="1"/>
</dbReference>
<dbReference type="PANTHER" id="PTHR43872:SF1">
    <property type="entry name" value="MONOOXYGENASE, PUTATIVE (AFU_ORTHOLOGUE AFUA_8G02570)-RELATED"/>
    <property type="match status" value="1"/>
</dbReference>
<evidence type="ECO:0000256" key="3">
    <source>
        <dbReference type="ARBA" id="ARBA00022630"/>
    </source>
</evidence>
<dbReference type="GO" id="GO:0050660">
    <property type="term" value="F:flavin adenine dinucleotide binding"/>
    <property type="evidence" value="ECO:0007669"/>
    <property type="project" value="InterPro"/>
</dbReference>
<accession>A0A919GIT1</accession>
<reference evidence="9" key="2">
    <citation type="submission" date="2020-09" db="EMBL/GenBank/DDBJ databases">
        <authorList>
            <person name="Sun Q."/>
            <person name="Ohkuma M."/>
        </authorList>
    </citation>
    <scope>NUCLEOTIDE SEQUENCE</scope>
    <source>
        <strain evidence="9">JCM 5069</strain>
    </source>
</reference>
<dbReference type="Pfam" id="PF13450">
    <property type="entry name" value="NAD_binding_8"/>
    <property type="match status" value="1"/>
</dbReference>
<evidence type="ECO:0000256" key="5">
    <source>
        <dbReference type="ARBA" id="ARBA00022857"/>
    </source>
</evidence>